<evidence type="ECO:0000313" key="1">
    <source>
        <dbReference type="EMBL" id="TCP88663.1"/>
    </source>
</evidence>
<gene>
    <name evidence="1" type="ORF">EDC44_1503</name>
</gene>
<dbReference type="EMBL" id="SLYB01000050">
    <property type="protein sequence ID" value="TCP88663.1"/>
    <property type="molecule type" value="Genomic_DNA"/>
</dbReference>
<organism evidence="1 2">
    <name type="scientific">Cricetibacter osteomyelitidis</name>
    <dbReference type="NCBI Taxonomy" id="1521931"/>
    <lineage>
        <taxon>Bacteria</taxon>
        <taxon>Pseudomonadati</taxon>
        <taxon>Pseudomonadota</taxon>
        <taxon>Gammaproteobacteria</taxon>
        <taxon>Pasteurellales</taxon>
        <taxon>Pasteurellaceae</taxon>
        <taxon>Cricetibacter</taxon>
    </lineage>
</organism>
<dbReference type="AlphaFoldDB" id="A0A4V2T075"/>
<dbReference type="RefSeq" id="WP_131979736.1">
    <property type="nucleotide sequence ID" value="NZ_SLYB01000050.1"/>
</dbReference>
<dbReference type="OrthoDB" id="5678806at2"/>
<comment type="caution">
    <text evidence="1">The sequence shown here is derived from an EMBL/GenBank/DDBJ whole genome shotgun (WGS) entry which is preliminary data.</text>
</comment>
<proteinExistence type="predicted"/>
<keyword evidence="2" id="KW-1185">Reference proteome</keyword>
<reference evidence="1 2" key="1">
    <citation type="submission" date="2019-03" db="EMBL/GenBank/DDBJ databases">
        <title>Genomic Encyclopedia of Type Strains, Phase IV (KMG-IV): sequencing the most valuable type-strain genomes for metagenomic binning, comparative biology and taxonomic classification.</title>
        <authorList>
            <person name="Goeker M."/>
        </authorList>
    </citation>
    <scope>NUCLEOTIDE SEQUENCE [LARGE SCALE GENOMIC DNA]</scope>
    <source>
        <strain evidence="1 2">DSM 28404</strain>
    </source>
</reference>
<name>A0A4V2T075_9PAST</name>
<protein>
    <submittedName>
        <fullName evidence="1">Uncharacterized protein</fullName>
    </submittedName>
</protein>
<sequence>MKKLLFFILIFYMRESFAESQIIFEQADYQLILESEKNCSNIYFLDKKLNKKDKIIIPVTNTLNQCFNNKDVSPYKSDLYSFKLDRYLRVDYQEIEKVSDGLNNEIIRQEKCAILDLKTLVLINSASARDEICTEDNYQDYLFRFIGFPVTTEALIQYLNTNQNLENGSDNLELYINILLANGLKIDEITMLAKVLYEKNLKKQYFELIKIRYIKNKTFLYNSFNDKTKMYLIRGDKVSILNQKIDENNQKWYFINYKGKREINMWIKAEDIDIK</sequence>
<dbReference type="Proteomes" id="UP000295763">
    <property type="component" value="Unassembled WGS sequence"/>
</dbReference>
<evidence type="ECO:0000313" key="2">
    <source>
        <dbReference type="Proteomes" id="UP000295763"/>
    </source>
</evidence>
<accession>A0A4V2T075</accession>